<gene>
    <name evidence="3" type="ORF">ASPWEDRAFT_743238</name>
</gene>
<evidence type="ECO:0000256" key="1">
    <source>
        <dbReference type="ARBA" id="ARBA00006484"/>
    </source>
</evidence>
<dbReference type="GO" id="GO:0006654">
    <property type="term" value="P:phosphatidic acid biosynthetic process"/>
    <property type="evidence" value="ECO:0007669"/>
    <property type="project" value="TreeGrafter"/>
</dbReference>
<keyword evidence="2" id="KW-0560">Oxidoreductase</keyword>
<name>A0A1L9RI46_ASPWE</name>
<dbReference type="InterPro" id="IPR002347">
    <property type="entry name" value="SDR_fam"/>
</dbReference>
<reference evidence="4" key="1">
    <citation type="journal article" date="2017" name="Genome Biol.">
        <title>Comparative genomics reveals high biological diversity and specific adaptations in the industrially and medically important fungal genus Aspergillus.</title>
        <authorList>
            <person name="de Vries R.P."/>
            <person name="Riley R."/>
            <person name="Wiebenga A."/>
            <person name="Aguilar-Osorio G."/>
            <person name="Amillis S."/>
            <person name="Uchima C.A."/>
            <person name="Anderluh G."/>
            <person name="Asadollahi M."/>
            <person name="Askin M."/>
            <person name="Barry K."/>
            <person name="Battaglia E."/>
            <person name="Bayram O."/>
            <person name="Benocci T."/>
            <person name="Braus-Stromeyer S.A."/>
            <person name="Caldana C."/>
            <person name="Canovas D."/>
            <person name="Cerqueira G.C."/>
            <person name="Chen F."/>
            <person name="Chen W."/>
            <person name="Choi C."/>
            <person name="Clum A."/>
            <person name="Dos Santos R.A."/>
            <person name="Damasio A.R."/>
            <person name="Diallinas G."/>
            <person name="Emri T."/>
            <person name="Fekete E."/>
            <person name="Flipphi M."/>
            <person name="Freyberg S."/>
            <person name="Gallo A."/>
            <person name="Gournas C."/>
            <person name="Habgood R."/>
            <person name="Hainaut M."/>
            <person name="Harispe M.L."/>
            <person name="Henrissat B."/>
            <person name="Hilden K.S."/>
            <person name="Hope R."/>
            <person name="Hossain A."/>
            <person name="Karabika E."/>
            <person name="Karaffa L."/>
            <person name="Karanyi Z."/>
            <person name="Krasevec N."/>
            <person name="Kuo A."/>
            <person name="Kusch H."/>
            <person name="LaButti K."/>
            <person name="Lagendijk E.L."/>
            <person name="Lapidus A."/>
            <person name="Levasseur A."/>
            <person name="Lindquist E."/>
            <person name="Lipzen A."/>
            <person name="Logrieco A.F."/>
            <person name="MacCabe A."/>
            <person name="Maekelae M.R."/>
            <person name="Malavazi I."/>
            <person name="Melin P."/>
            <person name="Meyer V."/>
            <person name="Mielnichuk N."/>
            <person name="Miskei M."/>
            <person name="Molnar A.P."/>
            <person name="Mule G."/>
            <person name="Ngan C.Y."/>
            <person name="Orejas M."/>
            <person name="Orosz E."/>
            <person name="Ouedraogo J.P."/>
            <person name="Overkamp K.M."/>
            <person name="Park H.-S."/>
            <person name="Perrone G."/>
            <person name="Piumi F."/>
            <person name="Punt P.J."/>
            <person name="Ram A.F."/>
            <person name="Ramon A."/>
            <person name="Rauscher S."/>
            <person name="Record E."/>
            <person name="Riano-Pachon D.M."/>
            <person name="Robert V."/>
            <person name="Roehrig J."/>
            <person name="Ruller R."/>
            <person name="Salamov A."/>
            <person name="Salih N.S."/>
            <person name="Samson R.A."/>
            <person name="Sandor E."/>
            <person name="Sanguinetti M."/>
            <person name="Schuetze T."/>
            <person name="Sepcic K."/>
            <person name="Shelest E."/>
            <person name="Sherlock G."/>
            <person name="Sophianopoulou V."/>
            <person name="Squina F.M."/>
            <person name="Sun H."/>
            <person name="Susca A."/>
            <person name="Todd R.B."/>
            <person name="Tsang A."/>
            <person name="Unkles S.E."/>
            <person name="van de Wiele N."/>
            <person name="van Rossen-Uffink D."/>
            <person name="Oliveira J.V."/>
            <person name="Vesth T.C."/>
            <person name="Visser J."/>
            <person name="Yu J.-H."/>
            <person name="Zhou M."/>
            <person name="Andersen M.R."/>
            <person name="Archer D.B."/>
            <person name="Baker S.E."/>
            <person name="Benoit I."/>
            <person name="Brakhage A.A."/>
            <person name="Braus G.H."/>
            <person name="Fischer R."/>
            <person name="Frisvad J.C."/>
            <person name="Goldman G.H."/>
            <person name="Houbraken J."/>
            <person name="Oakley B."/>
            <person name="Pocsi I."/>
            <person name="Scazzocchio C."/>
            <person name="Seiboth B."/>
            <person name="vanKuyk P.A."/>
            <person name="Wortman J."/>
            <person name="Dyer P.S."/>
            <person name="Grigoriev I.V."/>
        </authorList>
    </citation>
    <scope>NUCLEOTIDE SEQUENCE [LARGE SCALE GENOMIC DNA]</scope>
    <source>
        <strain evidence="4">DTO 134E9</strain>
    </source>
</reference>
<evidence type="ECO:0000313" key="4">
    <source>
        <dbReference type="Proteomes" id="UP000184383"/>
    </source>
</evidence>
<dbReference type="EMBL" id="KV878213">
    <property type="protein sequence ID" value="OJJ34599.1"/>
    <property type="molecule type" value="Genomic_DNA"/>
</dbReference>
<dbReference type="GO" id="GO:0019433">
    <property type="term" value="P:triglyceride catabolic process"/>
    <property type="evidence" value="ECO:0007669"/>
    <property type="project" value="TreeGrafter"/>
</dbReference>
<dbReference type="GO" id="GO:0004806">
    <property type="term" value="F:triacylglycerol lipase activity"/>
    <property type="evidence" value="ECO:0007669"/>
    <property type="project" value="TreeGrafter"/>
</dbReference>
<dbReference type="VEuPathDB" id="FungiDB:ASPWEDRAFT_743238"/>
<dbReference type="GO" id="GO:0005783">
    <property type="term" value="C:endoplasmic reticulum"/>
    <property type="evidence" value="ECO:0007669"/>
    <property type="project" value="TreeGrafter"/>
</dbReference>
<proteinExistence type="inferred from homology"/>
<dbReference type="InterPro" id="IPR036291">
    <property type="entry name" value="NAD(P)-bd_dom_sf"/>
</dbReference>
<dbReference type="AlphaFoldDB" id="A0A1L9RI46"/>
<dbReference type="RefSeq" id="XP_040688275.1">
    <property type="nucleotide sequence ID" value="XM_040839457.1"/>
</dbReference>
<dbReference type="OrthoDB" id="2102561at2759"/>
<dbReference type="SUPFAM" id="SSF51735">
    <property type="entry name" value="NAD(P)-binding Rossmann-fold domains"/>
    <property type="match status" value="1"/>
</dbReference>
<dbReference type="Proteomes" id="UP000184383">
    <property type="component" value="Unassembled WGS sequence"/>
</dbReference>
<organism evidence="3 4">
    <name type="scientific">Aspergillus wentii DTO 134E9</name>
    <dbReference type="NCBI Taxonomy" id="1073089"/>
    <lineage>
        <taxon>Eukaryota</taxon>
        <taxon>Fungi</taxon>
        <taxon>Dikarya</taxon>
        <taxon>Ascomycota</taxon>
        <taxon>Pezizomycotina</taxon>
        <taxon>Eurotiomycetes</taxon>
        <taxon>Eurotiomycetidae</taxon>
        <taxon>Eurotiales</taxon>
        <taxon>Aspergillaceae</taxon>
        <taxon>Aspergillus</taxon>
        <taxon>Aspergillus subgen. Cremei</taxon>
    </lineage>
</organism>
<evidence type="ECO:0000313" key="3">
    <source>
        <dbReference type="EMBL" id="OJJ34599.1"/>
    </source>
</evidence>
<protein>
    <submittedName>
        <fullName evidence="3">Uncharacterized protein</fullName>
    </submittedName>
</protein>
<dbReference type="GeneID" id="63755305"/>
<dbReference type="STRING" id="1073089.A0A1L9RI46"/>
<dbReference type="GO" id="GO:0000140">
    <property type="term" value="F:acylglycerone-phosphate reductase (NADP+) activity"/>
    <property type="evidence" value="ECO:0007669"/>
    <property type="project" value="TreeGrafter"/>
</dbReference>
<dbReference type="PANTHER" id="PTHR44169">
    <property type="entry name" value="NADPH-DEPENDENT 1-ACYLDIHYDROXYACETONE PHOSPHATE REDUCTASE"/>
    <property type="match status" value="1"/>
</dbReference>
<comment type="similarity">
    <text evidence="1">Belongs to the short-chain dehydrogenases/reductases (SDR) family.</text>
</comment>
<keyword evidence="4" id="KW-1185">Reference proteome</keyword>
<evidence type="ECO:0000256" key="2">
    <source>
        <dbReference type="ARBA" id="ARBA00023002"/>
    </source>
</evidence>
<accession>A0A1L9RI46</accession>
<dbReference type="GO" id="GO:0005811">
    <property type="term" value="C:lipid droplet"/>
    <property type="evidence" value="ECO:0007669"/>
    <property type="project" value="TreeGrafter"/>
</dbReference>
<sequence>MMSEKTVLITGCSDSALGSAQAVAFHQCGYRVFPTARNPAKLSNAKGAGIETLSLDVLCDTSIKECVEQVHKLTGGSPHILVNNAGATYFSALTDASIPDAKKLFDLNV</sequence>
<dbReference type="PANTHER" id="PTHR44169:SF6">
    <property type="entry name" value="NADPH-DEPENDENT 1-ACYLDIHYDROXYACETONE PHOSPHATE REDUCTASE"/>
    <property type="match status" value="1"/>
</dbReference>
<dbReference type="Pfam" id="PF00106">
    <property type="entry name" value="adh_short"/>
    <property type="match status" value="1"/>
</dbReference>
<dbReference type="Gene3D" id="3.40.50.720">
    <property type="entry name" value="NAD(P)-binding Rossmann-like Domain"/>
    <property type="match status" value="1"/>
</dbReference>